<keyword evidence="2" id="KW-1185">Reference proteome</keyword>
<dbReference type="AlphaFoldDB" id="Q30PL4"/>
<sequence>MVKNFLIIIISQMFLFANEQIILVVADEFNSTKAKLLCFENNRAIFAPIEVNLGALGVAFGAGEIEFLKTDADPIKKEGDKKAPLGIFTLESVFGYEKDMNIKMPYLHVTEELICVDDSNSKSYNQIIKKSSKLPASYEEMRREDAQYELGITVGHNKEQIPQMGSCIFIHVEKSKDAPTAGCTSMKLEDITKIVHWLDKSKNPILIQILSSQKRELAKLYPLLEI</sequence>
<dbReference type="STRING" id="326298.Suden_1793"/>
<evidence type="ECO:0000313" key="2">
    <source>
        <dbReference type="Proteomes" id="UP000002714"/>
    </source>
</evidence>
<reference evidence="1 2" key="1">
    <citation type="journal article" date="2008" name="Appl. Environ. Microbiol.">
        <title>Genome of the epsilonproteobacterial chemolithoautotroph Sulfurimonas denitrificans.</title>
        <authorList>
            <person name="Sievert S.M."/>
            <person name="Scott K.M."/>
            <person name="Klotz M.G."/>
            <person name="Chain P.S.G."/>
            <person name="Hauser L.J."/>
            <person name="Hemp J."/>
            <person name="Huegler M."/>
            <person name="Land M."/>
            <person name="Lapidus A."/>
            <person name="Larimer F.W."/>
            <person name="Lucas S."/>
            <person name="Malfatti S.A."/>
            <person name="Meyer F."/>
            <person name="Paulsen I.T."/>
            <person name="Ren Q."/>
            <person name="Simon J."/>
            <person name="Bailey K."/>
            <person name="Diaz E."/>
            <person name="Fitzpatrick K.A."/>
            <person name="Glover B."/>
            <person name="Gwatney N."/>
            <person name="Korajkic A."/>
            <person name="Long A."/>
            <person name="Mobberley J.M."/>
            <person name="Pantry S.N."/>
            <person name="Pazder G."/>
            <person name="Peterson S."/>
            <person name="Quintanilla J.D."/>
            <person name="Sprinkle R."/>
            <person name="Stephens J."/>
            <person name="Thomas P."/>
            <person name="Vaughn R."/>
            <person name="Weber M.J."/>
            <person name="Wooten L.L."/>
        </authorList>
    </citation>
    <scope>NUCLEOTIDE SEQUENCE [LARGE SCALE GENOMIC DNA]</scope>
    <source>
        <strain evidence="2">ATCC 33889 / DSM 1251</strain>
    </source>
</reference>
<dbReference type="HOGENOM" id="CLU_068009_0_0_7"/>
<dbReference type="OrthoDB" id="9804204at2"/>
<dbReference type="PANTHER" id="PTHR38589">
    <property type="entry name" value="BLR0621 PROTEIN"/>
    <property type="match status" value="1"/>
</dbReference>
<evidence type="ECO:0000313" key="1">
    <source>
        <dbReference type="EMBL" id="ABB45067.1"/>
    </source>
</evidence>
<accession>Q30PL4</accession>
<proteinExistence type="predicted"/>
<protein>
    <submittedName>
        <fullName evidence="1">Uncharacterized protein</fullName>
    </submittedName>
</protein>
<gene>
    <name evidence="1" type="ordered locus">Suden_1793</name>
</gene>
<name>Q30PL4_SULDN</name>
<dbReference type="Proteomes" id="UP000002714">
    <property type="component" value="Chromosome"/>
</dbReference>
<dbReference type="PANTHER" id="PTHR38589:SF1">
    <property type="entry name" value="BLR0621 PROTEIN"/>
    <property type="match status" value="1"/>
</dbReference>
<dbReference type="KEGG" id="tdn:Suden_1793"/>
<dbReference type="eggNOG" id="COG3786">
    <property type="taxonomic scope" value="Bacteria"/>
</dbReference>
<dbReference type="EMBL" id="CP000153">
    <property type="protein sequence ID" value="ABB45067.1"/>
    <property type="molecule type" value="Genomic_DNA"/>
</dbReference>
<organism evidence="1 2">
    <name type="scientific">Sulfurimonas denitrificans (strain ATCC 33889 / DSM 1251)</name>
    <name type="common">Thiomicrospira denitrificans (strain ATCC 33889 / DSM 1251)</name>
    <dbReference type="NCBI Taxonomy" id="326298"/>
    <lineage>
        <taxon>Bacteria</taxon>
        <taxon>Pseudomonadati</taxon>
        <taxon>Campylobacterota</taxon>
        <taxon>Epsilonproteobacteria</taxon>
        <taxon>Campylobacterales</taxon>
        <taxon>Sulfurimonadaceae</taxon>
        <taxon>Sulfurimonas</taxon>
    </lineage>
</organism>